<dbReference type="AlphaFoldDB" id="X1HT73"/>
<evidence type="ECO:0000256" key="7">
    <source>
        <dbReference type="SAM" id="Coils"/>
    </source>
</evidence>
<name>X1HT73_9ZZZZ</name>
<keyword evidence="8" id="KW-1133">Transmembrane helix</keyword>
<dbReference type="EC" id="2.7.13.3" evidence="2"/>
<feature type="transmembrane region" description="Helical" evidence="8">
    <location>
        <begin position="6"/>
        <end position="31"/>
    </location>
</feature>
<dbReference type="InterPro" id="IPR005467">
    <property type="entry name" value="His_kinase_dom"/>
</dbReference>
<evidence type="ECO:0000256" key="8">
    <source>
        <dbReference type="SAM" id="Phobius"/>
    </source>
</evidence>
<dbReference type="InterPro" id="IPR003594">
    <property type="entry name" value="HATPase_dom"/>
</dbReference>
<comment type="catalytic activity">
    <reaction evidence="1">
        <text>ATP + protein L-histidine = ADP + protein N-phospho-L-histidine.</text>
        <dbReference type="EC" id="2.7.13.3"/>
    </reaction>
</comment>
<keyword evidence="6" id="KW-0902">Two-component regulatory system</keyword>
<reference evidence="10" key="1">
    <citation type="journal article" date="2014" name="Front. Microbiol.">
        <title>High frequency of phylogenetically diverse reductive dehalogenase-homologous genes in deep subseafloor sedimentary metagenomes.</title>
        <authorList>
            <person name="Kawai M."/>
            <person name="Futagami T."/>
            <person name="Toyoda A."/>
            <person name="Takaki Y."/>
            <person name="Nishi S."/>
            <person name="Hori S."/>
            <person name="Arai W."/>
            <person name="Tsubouchi T."/>
            <person name="Morono Y."/>
            <person name="Uchiyama I."/>
            <person name="Ito T."/>
            <person name="Fujiyama A."/>
            <person name="Inagaki F."/>
            <person name="Takami H."/>
        </authorList>
    </citation>
    <scope>NUCLEOTIDE SEQUENCE</scope>
    <source>
        <strain evidence="10">Expedition CK06-06</strain>
    </source>
</reference>
<dbReference type="SUPFAM" id="SSF55874">
    <property type="entry name" value="ATPase domain of HSP90 chaperone/DNA topoisomerase II/histidine kinase"/>
    <property type="match status" value="1"/>
</dbReference>
<evidence type="ECO:0000313" key="10">
    <source>
        <dbReference type="EMBL" id="GAH73381.1"/>
    </source>
</evidence>
<dbReference type="PANTHER" id="PTHR43711:SF1">
    <property type="entry name" value="HISTIDINE KINASE 1"/>
    <property type="match status" value="1"/>
</dbReference>
<feature type="coiled-coil region" evidence="7">
    <location>
        <begin position="90"/>
        <end position="117"/>
    </location>
</feature>
<evidence type="ECO:0000256" key="2">
    <source>
        <dbReference type="ARBA" id="ARBA00012438"/>
    </source>
</evidence>
<sequence>MFFALYLVQILGVSLFLNLQFSALMIAWTVIMVGAMRALELAGVITISSQFIPTSHSEFTDTVIWLIFQGLTLCLVAFLGGNLSNKLKFRERELERKKELEKLYKALQKTNESKTRLLVNVSHHLRTPLTSIVGFSELLLAKDEGRAQRKQSAEIIHSESQHLTRLVNDVLYLSNLETEEIEWHMAEVNISKLVTEAVDTMHGSALQKGLTLTVDSGAAPLLIYGDFDRLKDVVTRLIDNAIKFTIEGAIKVGITAEEDSACVYISDTGIG</sequence>
<dbReference type="Gene3D" id="1.10.287.130">
    <property type="match status" value="1"/>
</dbReference>
<dbReference type="CDD" id="cd00082">
    <property type="entry name" value="HisKA"/>
    <property type="match status" value="1"/>
</dbReference>
<keyword evidence="8" id="KW-0472">Membrane</keyword>
<dbReference type="SMART" id="SM00388">
    <property type="entry name" value="HisKA"/>
    <property type="match status" value="1"/>
</dbReference>
<dbReference type="InterPro" id="IPR036890">
    <property type="entry name" value="HATPase_C_sf"/>
</dbReference>
<evidence type="ECO:0000256" key="1">
    <source>
        <dbReference type="ARBA" id="ARBA00000085"/>
    </source>
</evidence>
<dbReference type="Gene3D" id="3.30.565.10">
    <property type="entry name" value="Histidine kinase-like ATPase, C-terminal domain"/>
    <property type="match status" value="1"/>
</dbReference>
<keyword evidence="8" id="KW-0812">Transmembrane</keyword>
<dbReference type="GO" id="GO:0000155">
    <property type="term" value="F:phosphorelay sensor kinase activity"/>
    <property type="evidence" value="ECO:0007669"/>
    <property type="project" value="InterPro"/>
</dbReference>
<dbReference type="InterPro" id="IPR036097">
    <property type="entry name" value="HisK_dim/P_sf"/>
</dbReference>
<feature type="non-terminal residue" evidence="10">
    <location>
        <position position="271"/>
    </location>
</feature>
<organism evidence="10">
    <name type="scientific">marine sediment metagenome</name>
    <dbReference type="NCBI Taxonomy" id="412755"/>
    <lineage>
        <taxon>unclassified sequences</taxon>
        <taxon>metagenomes</taxon>
        <taxon>ecological metagenomes</taxon>
    </lineage>
</organism>
<dbReference type="Pfam" id="PF00512">
    <property type="entry name" value="HisKA"/>
    <property type="match status" value="1"/>
</dbReference>
<dbReference type="InterPro" id="IPR003661">
    <property type="entry name" value="HisK_dim/P_dom"/>
</dbReference>
<keyword evidence="3" id="KW-0597">Phosphoprotein</keyword>
<comment type="caution">
    <text evidence="10">The sequence shown here is derived from an EMBL/GenBank/DDBJ whole genome shotgun (WGS) entry which is preliminary data.</text>
</comment>
<evidence type="ECO:0000256" key="4">
    <source>
        <dbReference type="ARBA" id="ARBA00022679"/>
    </source>
</evidence>
<dbReference type="InterPro" id="IPR050736">
    <property type="entry name" value="Sensor_HK_Regulatory"/>
</dbReference>
<gene>
    <name evidence="10" type="ORF">S03H2_41866</name>
</gene>
<keyword evidence="7" id="KW-0175">Coiled coil</keyword>
<keyword evidence="4" id="KW-0808">Transferase</keyword>
<dbReference type="PROSITE" id="PS50109">
    <property type="entry name" value="HIS_KIN"/>
    <property type="match status" value="1"/>
</dbReference>
<evidence type="ECO:0000256" key="3">
    <source>
        <dbReference type="ARBA" id="ARBA00022553"/>
    </source>
</evidence>
<dbReference type="FunFam" id="1.10.287.130:FF:000001">
    <property type="entry name" value="Two-component sensor histidine kinase"/>
    <property type="match status" value="1"/>
</dbReference>
<accession>X1HT73</accession>
<dbReference type="EMBL" id="BARU01026031">
    <property type="protein sequence ID" value="GAH73381.1"/>
    <property type="molecule type" value="Genomic_DNA"/>
</dbReference>
<dbReference type="PANTHER" id="PTHR43711">
    <property type="entry name" value="TWO-COMPONENT HISTIDINE KINASE"/>
    <property type="match status" value="1"/>
</dbReference>
<keyword evidence="5" id="KW-0418">Kinase</keyword>
<protein>
    <recommendedName>
        <fullName evidence="2">histidine kinase</fullName>
        <ecNumber evidence="2">2.7.13.3</ecNumber>
    </recommendedName>
</protein>
<feature type="transmembrane region" description="Helical" evidence="8">
    <location>
        <begin position="62"/>
        <end position="83"/>
    </location>
</feature>
<proteinExistence type="predicted"/>
<dbReference type="Pfam" id="PF02518">
    <property type="entry name" value="HATPase_c"/>
    <property type="match status" value="1"/>
</dbReference>
<evidence type="ECO:0000259" key="9">
    <source>
        <dbReference type="PROSITE" id="PS50109"/>
    </source>
</evidence>
<evidence type="ECO:0000256" key="5">
    <source>
        <dbReference type="ARBA" id="ARBA00022777"/>
    </source>
</evidence>
<feature type="domain" description="Histidine kinase" evidence="9">
    <location>
        <begin position="120"/>
        <end position="271"/>
    </location>
</feature>
<evidence type="ECO:0000256" key="6">
    <source>
        <dbReference type="ARBA" id="ARBA00023012"/>
    </source>
</evidence>
<dbReference type="SUPFAM" id="SSF47384">
    <property type="entry name" value="Homodimeric domain of signal transducing histidine kinase"/>
    <property type="match status" value="1"/>
</dbReference>